<name>A0A8J3LC94_9ACTN</name>
<dbReference type="CDD" id="cd09281">
    <property type="entry name" value="UPF0066"/>
    <property type="match status" value="1"/>
</dbReference>
<dbReference type="InterPro" id="IPR040372">
    <property type="entry name" value="YaeB-like"/>
</dbReference>
<dbReference type="Pfam" id="PF01980">
    <property type="entry name" value="TrmO_N"/>
    <property type="match status" value="1"/>
</dbReference>
<dbReference type="EMBL" id="BONJ01000026">
    <property type="protein sequence ID" value="GIG16462.1"/>
    <property type="molecule type" value="Genomic_DNA"/>
</dbReference>
<evidence type="ECO:0000313" key="6">
    <source>
        <dbReference type="Proteomes" id="UP000660339"/>
    </source>
</evidence>
<feature type="compositionally biased region" description="Basic and acidic residues" evidence="3">
    <location>
        <begin position="13"/>
        <end position="25"/>
    </location>
</feature>
<dbReference type="PROSITE" id="PS51668">
    <property type="entry name" value="TSAA_2"/>
    <property type="match status" value="1"/>
</dbReference>
<evidence type="ECO:0000259" key="4">
    <source>
        <dbReference type="PROSITE" id="PS51668"/>
    </source>
</evidence>
<sequence length="152" mass="17177">MIDMTPVGTVRNRRLDPQDSDHWGGEESTIVVDERFGDAGLTGLAEFSHVEVLFFFDRLAERDDYAKPLHPRGRIDLPAVGVFSERGPRRPNRIGTTIAEIIAVNGRELRVRGLDAIDGTPVLDIKPVMRQFVPSGVRQPEWVDQMMSEYFD</sequence>
<proteinExistence type="inferred from homology"/>
<evidence type="ECO:0000256" key="2">
    <source>
        <dbReference type="ARBA" id="ARBA00033753"/>
    </source>
</evidence>
<organism evidence="5 6">
    <name type="scientific">Catellatospora methionotrophica</name>
    <dbReference type="NCBI Taxonomy" id="121620"/>
    <lineage>
        <taxon>Bacteria</taxon>
        <taxon>Bacillati</taxon>
        <taxon>Actinomycetota</taxon>
        <taxon>Actinomycetes</taxon>
        <taxon>Micromonosporales</taxon>
        <taxon>Micromonosporaceae</taxon>
        <taxon>Catellatospora</taxon>
    </lineage>
</organism>
<comment type="caution">
    <text evidence="5">The sequence shown here is derived from an EMBL/GenBank/DDBJ whole genome shotgun (WGS) entry which is preliminary data.</text>
</comment>
<evidence type="ECO:0000256" key="1">
    <source>
        <dbReference type="ARBA" id="ARBA00022691"/>
    </source>
</evidence>
<gene>
    <name evidence="5" type="ORF">Cme02nite_47940</name>
</gene>
<reference evidence="5" key="1">
    <citation type="submission" date="2021-01" db="EMBL/GenBank/DDBJ databases">
        <title>Whole genome shotgun sequence of Catellatospora methionotrophica NBRC 14553.</title>
        <authorList>
            <person name="Komaki H."/>
            <person name="Tamura T."/>
        </authorList>
    </citation>
    <scope>NUCLEOTIDE SEQUENCE</scope>
    <source>
        <strain evidence="5">NBRC 14553</strain>
    </source>
</reference>
<dbReference type="Gene3D" id="2.40.30.70">
    <property type="entry name" value="YaeB-like"/>
    <property type="match status" value="1"/>
</dbReference>
<evidence type="ECO:0000256" key="3">
    <source>
        <dbReference type="SAM" id="MobiDB-lite"/>
    </source>
</evidence>
<accession>A0A8J3LC94</accession>
<evidence type="ECO:0000313" key="5">
    <source>
        <dbReference type="EMBL" id="GIG16462.1"/>
    </source>
</evidence>
<dbReference type="InterPro" id="IPR036414">
    <property type="entry name" value="YaeB_N_sf"/>
</dbReference>
<keyword evidence="6" id="KW-1185">Reference proteome</keyword>
<feature type="region of interest" description="Disordered" evidence="3">
    <location>
        <begin position="1"/>
        <end position="25"/>
    </location>
</feature>
<feature type="domain" description="TsaA-like" evidence="4">
    <location>
        <begin position="4"/>
        <end position="137"/>
    </location>
</feature>
<dbReference type="PANTHER" id="PTHR12818">
    <property type="entry name" value="TRNA (ADENINE(37)-N6)-METHYLTRANSFERASE"/>
    <property type="match status" value="1"/>
</dbReference>
<dbReference type="InterPro" id="IPR023370">
    <property type="entry name" value="TrmO-like_N"/>
</dbReference>
<dbReference type="PANTHER" id="PTHR12818:SF0">
    <property type="entry name" value="TRNA (ADENINE(37)-N6)-METHYLTRANSFERASE"/>
    <property type="match status" value="1"/>
</dbReference>
<protein>
    <submittedName>
        <fullName evidence="5">tRNA (N6-threonylcarbamoyladenosine(37)-N6)-methyltransferase TrmO</fullName>
    </submittedName>
</protein>
<dbReference type="AlphaFoldDB" id="A0A8J3LC94"/>
<keyword evidence="1" id="KW-0949">S-adenosyl-L-methionine</keyword>
<dbReference type="InterPro" id="IPR036413">
    <property type="entry name" value="YaeB-like_sf"/>
</dbReference>
<dbReference type="Proteomes" id="UP000660339">
    <property type="component" value="Unassembled WGS sequence"/>
</dbReference>
<dbReference type="SUPFAM" id="SSF118196">
    <property type="entry name" value="YaeB-like"/>
    <property type="match status" value="1"/>
</dbReference>
<comment type="similarity">
    <text evidence="2">Belongs to the tRNA methyltransferase O family.</text>
</comment>